<accession>A0ABR4C3T9</accession>
<dbReference type="PANTHER" id="PTHR34598:SF3">
    <property type="entry name" value="OXIDOREDUCTASE AN1597"/>
    <property type="match status" value="1"/>
</dbReference>
<comment type="caution">
    <text evidence="3">The sequence shown here is derived from an EMBL/GenBank/DDBJ whole genome shotgun (WGS) entry which is preliminary data.</text>
</comment>
<keyword evidence="4" id="KW-1185">Reference proteome</keyword>
<dbReference type="EMBL" id="JAZHXI010000013">
    <property type="protein sequence ID" value="KAL2064601.1"/>
    <property type="molecule type" value="Genomic_DNA"/>
</dbReference>
<feature type="region of interest" description="Disordered" evidence="2">
    <location>
        <begin position="270"/>
        <end position="293"/>
    </location>
</feature>
<evidence type="ECO:0000313" key="3">
    <source>
        <dbReference type="EMBL" id="KAL2064601.1"/>
    </source>
</evidence>
<name>A0ABR4C3T9_9HELO</name>
<dbReference type="PANTHER" id="PTHR34598">
    <property type="entry name" value="BLL6449 PROTEIN"/>
    <property type="match status" value="1"/>
</dbReference>
<dbReference type="InterPro" id="IPR044053">
    <property type="entry name" value="AsaB-like"/>
</dbReference>
<comment type="similarity">
    <text evidence="1">Belongs to the asaB hydroxylase/desaturase family.</text>
</comment>
<gene>
    <name evidence="3" type="ORF">VTL71DRAFT_3738</name>
</gene>
<protein>
    <recommendedName>
        <fullName evidence="5">Methyltransferase</fullName>
    </recommendedName>
</protein>
<feature type="compositionally biased region" description="Basic and acidic residues" evidence="2">
    <location>
        <begin position="273"/>
        <end position="284"/>
    </location>
</feature>
<proteinExistence type="inferred from homology"/>
<reference evidence="3 4" key="1">
    <citation type="journal article" date="2024" name="Commun. Biol.">
        <title>Comparative genomic analysis of thermophilic fungi reveals convergent evolutionary adaptations and gene losses.</title>
        <authorList>
            <person name="Steindorff A.S."/>
            <person name="Aguilar-Pontes M.V."/>
            <person name="Robinson A.J."/>
            <person name="Andreopoulos B."/>
            <person name="LaButti K."/>
            <person name="Kuo A."/>
            <person name="Mondo S."/>
            <person name="Riley R."/>
            <person name="Otillar R."/>
            <person name="Haridas S."/>
            <person name="Lipzen A."/>
            <person name="Grimwood J."/>
            <person name="Schmutz J."/>
            <person name="Clum A."/>
            <person name="Reid I.D."/>
            <person name="Moisan M.C."/>
            <person name="Butler G."/>
            <person name="Nguyen T.T.M."/>
            <person name="Dewar K."/>
            <person name="Conant G."/>
            <person name="Drula E."/>
            <person name="Henrissat B."/>
            <person name="Hansel C."/>
            <person name="Singer S."/>
            <person name="Hutchinson M.I."/>
            <person name="de Vries R.P."/>
            <person name="Natvig D.O."/>
            <person name="Powell A.J."/>
            <person name="Tsang A."/>
            <person name="Grigoriev I.V."/>
        </authorList>
    </citation>
    <scope>NUCLEOTIDE SEQUENCE [LARGE SCALE GENOMIC DNA]</scope>
    <source>
        <strain evidence="3 4">CBS 494.80</strain>
    </source>
</reference>
<evidence type="ECO:0000256" key="2">
    <source>
        <dbReference type="SAM" id="MobiDB-lite"/>
    </source>
</evidence>
<evidence type="ECO:0000313" key="4">
    <source>
        <dbReference type="Proteomes" id="UP001595075"/>
    </source>
</evidence>
<sequence length="293" mass="33916">MPRIITTLEYLQDLELYRSEKPYFCLMPATNNEEIHNEQLDNLQFESHPNVEIEDLRTIEGHFTLRDCGFEVVPHTSQILDLESDNGLNSTMSLAEYQLETEDFLTAHLAASFVKCYDIVMRKNVVFDESFFDMKDRMHAVGPARGAHNDVTYNSGPVIINRYLSTDEKQQYLKPGYRLRIINTWRSLLPTLEDRPLAVCDSRTVAPSDLIACDRVLPDRVGEVYYLKYSPLHKWYWISNQTSSEPYVFVLYDTKSGTHARFCPHVSFPNPEAPKDAPPRRSVETRSIVITRE</sequence>
<dbReference type="Proteomes" id="UP001595075">
    <property type="component" value="Unassembled WGS sequence"/>
</dbReference>
<evidence type="ECO:0008006" key="5">
    <source>
        <dbReference type="Google" id="ProtNLM"/>
    </source>
</evidence>
<evidence type="ECO:0000256" key="1">
    <source>
        <dbReference type="ARBA" id="ARBA00023604"/>
    </source>
</evidence>
<dbReference type="NCBIfam" id="NF041278">
    <property type="entry name" value="CmcJ_NvfI_EfuI"/>
    <property type="match status" value="1"/>
</dbReference>
<organism evidence="3 4">
    <name type="scientific">Oculimacula yallundae</name>
    <dbReference type="NCBI Taxonomy" id="86028"/>
    <lineage>
        <taxon>Eukaryota</taxon>
        <taxon>Fungi</taxon>
        <taxon>Dikarya</taxon>
        <taxon>Ascomycota</taxon>
        <taxon>Pezizomycotina</taxon>
        <taxon>Leotiomycetes</taxon>
        <taxon>Helotiales</taxon>
        <taxon>Ploettnerulaceae</taxon>
        <taxon>Oculimacula</taxon>
    </lineage>
</organism>